<name>A0AAE3XN08_9BACT</name>
<dbReference type="EMBL" id="JAVDQD010000003">
    <property type="protein sequence ID" value="MDR6239957.1"/>
    <property type="molecule type" value="Genomic_DNA"/>
</dbReference>
<sequence length="115" mass="13171">MNNWIEITHKTASTKNIIQAIDITGAGNFECVLGKIVRSNTGEIHIMNINTHVMHKNMSHYREIPANEMLAITNQGIPSLIHHKGHFQCKILEKGSYQPRWMPNSDLRFQPKILN</sequence>
<proteinExistence type="predicted"/>
<evidence type="ECO:0000313" key="1">
    <source>
        <dbReference type="EMBL" id="MDR6239957.1"/>
    </source>
</evidence>
<dbReference type="Proteomes" id="UP001185092">
    <property type="component" value="Unassembled WGS sequence"/>
</dbReference>
<comment type="caution">
    <text evidence="1">The sequence shown here is derived from an EMBL/GenBank/DDBJ whole genome shotgun (WGS) entry which is preliminary data.</text>
</comment>
<dbReference type="RefSeq" id="WP_309939771.1">
    <property type="nucleotide sequence ID" value="NZ_AP025305.1"/>
</dbReference>
<evidence type="ECO:0000313" key="2">
    <source>
        <dbReference type="Proteomes" id="UP001185092"/>
    </source>
</evidence>
<dbReference type="AlphaFoldDB" id="A0AAE3XN08"/>
<protein>
    <submittedName>
        <fullName evidence="1">tRNA threonylcarbamoyladenosine modification (KEOPS) complex Cgi121 subunit</fullName>
    </submittedName>
</protein>
<keyword evidence="2" id="KW-1185">Reference proteome</keyword>
<gene>
    <name evidence="1" type="ORF">HNQ88_003005</name>
</gene>
<organism evidence="1 2">
    <name type="scientific">Aureibacter tunicatorum</name>
    <dbReference type="NCBI Taxonomy" id="866807"/>
    <lineage>
        <taxon>Bacteria</taxon>
        <taxon>Pseudomonadati</taxon>
        <taxon>Bacteroidota</taxon>
        <taxon>Cytophagia</taxon>
        <taxon>Cytophagales</taxon>
        <taxon>Persicobacteraceae</taxon>
        <taxon>Aureibacter</taxon>
    </lineage>
</organism>
<reference evidence="1" key="1">
    <citation type="submission" date="2023-07" db="EMBL/GenBank/DDBJ databases">
        <title>Genomic Encyclopedia of Type Strains, Phase IV (KMG-IV): sequencing the most valuable type-strain genomes for metagenomic binning, comparative biology and taxonomic classification.</title>
        <authorList>
            <person name="Goeker M."/>
        </authorList>
    </citation>
    <scope>NUCLEOTIDE SEQUENCE</scope>
    <source>
        <strain evidence="1">DSM 26174</strain>
    </source>
</reference>
<accession>A0AAE3XN08</accession>